<dbReference type="InterPro" id="IPR001638">
    <property type="entry name" value="Solute-binding_3/MltF_N"/>
</dbReference>
<dbReference type="Gene3D" id="3.40.190.10">
    <property type="entry name" value="Periplasmic binding protein-like II"/>
    <property type="match status" value="2"/>
</dbReference>
<dbReference type="GO" id="GO:0030288">
    <property type="term" value="C:outer membrane-bounded periplasmic space"/>
    <property type="evidence" value="ECO:0007669"/>
    <property type="project" value="UniProtKB-ARBA"/>
</dbReference>
<dbReference type="AlphaFoldDB" id="A0A1S8YHD0"/>
<organism evidence="7 8">
    <name type="scientific">Izhakiella australiensis</name>
    <dbReference type="NCBI Taxonomy" id="1926881"/>
    <lineage>
        <taxon>Bacteria</taxon>
        <taxon>Pseudomonadati</taxon>
        <taxon>Pseudomonadota</taxon>
        <taxon>Gammaproteobacteria</taxon>
        <taxon>Enterobacterales</taxon>
        <taxon>Erwiniaceae</taxon>
        <taxon>Izhakiella</taxon>
    </lineage>
</organism>
<gene>
    <name evidence="7" type="ORF">BTJ39_18600</name>
</gene>
<feature type="domain" description="Solute-binding protein family 3/N-terminal" evidence="6">
    <location>
        <begin position="23"/>
        <end position="252"/>
    </location>
</feature>
<dbReference type="PROSITE" id="PS01039">
    <property type="entry name" value="SBP_BACTERIAL_3"/>
    <property type="match status" value="1"/>
</dbReference>
<dbReference type="RefSeq" id="WP_078004186.1">
    <property type="nucleotide sequence ID" value="NZ_MRUL01000016.1"/>
</dbReference>
<accession>A0A1S8YHD0</accession>
<evidence type="ECO:0000256" key="2">
    <source>
        <dbReference type="ARBA" id="ARBA00010333"/>
    </source>
</evidence>
<evidence type="ECO:0000313" key="7">
    <source>
        <dbReference type="EMBL" id="OON38461.1"/>
    </source>
</evidence>
<evidence type="ECO:0000256" key="4">
    <source>
        <dbReference type="RuleBase" id="RU003744"/>
    </source>
</evidence>
<keyword evidence="3 5" id="KW-0732">Signal</keyword>
<comment type="subcellular location">
    <subcellularLocation>
        <location evidence="1">Cell envelope</location>
    </subcellularLocation>
</comment>
<feature type="signal peptide" evidence="5">
    <location>
        <begin position="1"/>
        <end position="20"/>
    </location>
</feature>
<name>A0A1S8YHD0_9GAMM</name>
<dbReference type="OrthoDB" id="9768183at2"/>
<dbReference type="PANTHER" id="PTHR35936:SF13">
    <property type="entry name" value="HISTIDINE-BINDING PERIPLASMIC PROTEIN"/>
    <property type="match status" value="1"/>
</dbReference>
<evidence type="ECO:0000256" key="5">
    <source>
        <dbReference type="SAM" id="SignalP"/>
    </source>
</evidence>
<dbReference type="Proteomes" id="UP000190667">
    <property type="component" value="Unassembled WGS sequence"/>
</dbReference>
<proteinExistence type="inferred from homology"/>
<evidence type="ECO:0000259" key="6">
    <source>
        <dbReference type="SMART" id="SM00062"/>
    </source>
</evidence>
<dbReference type="InterPro" id="IPR018313">
    <property type="entry name" value="SBP_3_CS"/>
</dbReference>
<dbReference type="SUPFAM" id="SSF53850">
    <property type="entry name" value="Periplasmic binding protein-like II"/>
    <property type="match status" value="1"/>
</dbReference>
<protein>
    <submittedName>
        <fullName evidence="7">ABC transporter substrate-binding protein</fullName>
    </submittedName>
</protein>
<feature type="chain" id="PRO_5012842916" evidence="5">
    <location>
        <begin position="21"/>
        <end position="259"/>
    </location>
</feature>
<dbReference type="CDD" id="cd13703">
    <property type="entry name" value="PBP2_HisJ_LAO"/>
    <property type="match status" value="1"/>
</dbReference>
<evidence type="ECO:0000313" key="8">
    <source>
        <dbReference type="Proteomes" id="UP000190667"/>
    </source>
</evidence>
<dbReference type="PANTHER" id="PTHR35936">
    <property type="entry name" value="MEMBRANE-BOUND LYTIC MUREIN TRANSGLYCOSYLASE F"/>
    <property type="match status" value="1"/>
</dbReference>
<dbReference type="SMART" id="SM00062">
    <property type="entry name" value="PBPb"/>
    <property type="match status" value="1"/>
</dbReference>
<evidence type="ECO:0000256" key="3">
    <source>
        <dbReference type="ARBA" id="ARBA00022729"/>
    </source>
</evidence>
<reference evidence="7 8" key="1">
    <citation type="submission" date="2016-12" db="EMBL/GenBank/DDBJ databases">
        <title>Izhakiella australiana sp. nov. of genus Izhakiella isolated from Australian desert.</title>
        <authorList>
            <person name="Ji M."/>
        </authorList>
    </citation>
    <scope>NUCLEOTIDE SEQUENCE [LARGE SCALE GENOMIC DNA]</scope>
    <source>
        <strain evidence="7 8">D4N98</strain>
    </source>
</reference>
<comment type="similarity">
    <text evidence="2 4">Belongs to the bacterial solute-binding protein 3 family.</text>
</comment>
<keyword evidence="8" id="KW-1185">Reference proteome</keyword>
<dbReference type="EMBL" id="MRUL01000016">
    <property type="protein sequence ID" value="OON38461.1"/>
    <property type="molecule type" value="Genomic_DNA"/>
</dbReference>
<evidence type="ECO:0000256" key="1">
    <source>
        <dbReference type="ARBA" id="ARBA00004196"/>
    </source>
</evidence>
<comment type="caution">
    <text evidence="7">The sequence shown here is derived from an EMBL/GenBank/DDBJ whole genome shotgun (WGS) entry which is preliminary data.</text>
</comment>
<sequence>MKLLPLAALSLFAVATLAQAQGELRFGIDPTFPPFESKAPDGSPQGFDVDIGNAICAVAKVKCVWVQTSYDSIIPALQARKFDAILSAMAMTEKRRKQVAFSDMVYNTPSALVVKKGSNIEPDIEGLKGKTVAVAQGTTQETYAQQVWQPKGIQVISYPNQEEIYPDLIGGRIDTTLTSAASAETGFLKSPPGADYALSKTRLYSKKYFGEGVGIGLRKDDNANLKLINDALAQLHKDGTYDKIAKKYFSFNVYQRLDK</sequence>
<dbReference type="STRING" id="1926881.BTJ39_18600"/>
<dbReference type="Pfam" id="PF00497">
    <property type="entry name" value="SBP_bac_3"/>
    <property type="match status" value="1"/>
</dbReference>